<organism evidence="3 4">
    <name type="scientific">Tumebacillus avium</name>
    <dbReference type="NCBI Taxonomy" id="1903704"/>
    <lineage>
        <taxon>Bacteria</taxon>
        <taxon>Bacillati</taxon>
        <taxon>Bacillota</taxon>
        <taxon>Bacilli</taxon>
        <taxon>Bacillales</taxon>
        <taxon>Alicyclobacillaceae</taxon>
        <taxon>Tumebacillus</taxon>
    </lineage>
</organism>
<keyword evidence="1" id="KW-0378">Hydrolase</keyword>
<dbReference type="Proteomes" id="UP000195437">
    <property type="component" value="Chromosome"/>
</dbReference>
<dbReference type="RefSeq" id="WP_087456094.1">
    <property type="nucleotide sequence ID" value="NZ_CP021434.1"/>
</dbReference>
<evidence type="ECO:0000259" key="2">
    <source>
        <dbReference type="PROSITE" id="PS50263"/>
    </source>
</evidence>
<accession>A0A1Y0IMW6</accession>
<sequence length="256" mass="27623">MKLGLVQATFPASRQDAVESAKKWIRAAGERGCAVVCFPEAFVPGLRGVGRHVDPVDQEAQAAALEEVRQAAADAKTAVVLSMEWDGQLVGMVIDAAGQVLGYQAKNQIAPSEEPYYRPDGKRQVFTVQDVPVGIATCHEAWRYPETVRWAAVRGAKVVFHPQYTDTAEAGDMAAFYEGAMVCRSMENTIYFASVNYALEDQAASSTSLIAPDGTRIAALPLGAEGLLVAEIHPEQASGFLAQRYNPALYENKGDE</sequence>
<protein>
    <recommendedName>
        <fullName evidence="2">CN hydrolase domain-containing protein</fullName>
    </recommendedName>
</protein>
<dbReference type="Pfam" id="PF00795">
    <property type="entry name" value="CN_hydrolase"/>
    <property type="match status" value="1"/>
</dbReference>
<dbReference type="AlphaFoldDB" id="A0A1Y0IMW6"/>
<dbReference type="CDD" id="cd07197">
    <property type="entry name" value="nitrilase"/>
    <property type="match status" value="1"/>
</dbReference>
<name>A0A1Y0IMW6_9BACL</name>
<dbReference type="Gene3D" id="3.60.110.10">
    <property type="entry name" value="Carbon-nitrogen hydrolase"/>
    <property type="match status" value="1"/>
</dbReference>
<evidence type="ECO:0000313" key="3">
    <source>
        <dbReference type="EMBL" id="ARU60703.1"/>
    </source>
</evidence>
<dbReference type="PROSITE" id="PS50263">
    <property type="entry name" value="CN_HYDROLASE"/>
    <property type="match status" value="1"/>
</dbReference>
<dbReference type="InterPro" id="IPR050345">
    <property type="entry name" value="Aliph_Amidase/BUP"/>
</dbReference>
<dbReference type="PANTHER" id="PTHR43674:SF2">
    <property type="entry name" value="BETA-UREIDOPROPIONASE"/>
    <property type="match status" value="1"/>
</dbReference>
<dbReference type="GO" id="GO:0033388">
    <property type="term" value="P:putrescine biosynthetic process from arginine"/>
    <property type="evidence" value="ECO:0007669"/>
    <property type="project" value="TreeGrafter"/>
</dbReference>
<evidence type="ECO:0000313" key="4">
    <source>
        <dbReference type="Proteomes" id="UP000195437"/>
    </source>
</evidence>
<dbReference type="InterPro" id="IPR003010">
    <property type="entry name" value="C-N_Hydrolase"/>
</dbReference>
<dbReference type="KEGG" id="tum:CBW65_06095"/>
<proteinExistence type="predicted"/>
<dbReference type="SUPFAM" id="SSF56317">
    <property type="entry name" value="Carbon-nitrogen hydrolase"/>
    <property type="match status" value="1"/>
</dbReference>
<feature type="domain" description="CN hydrolase" evidence="2">
    <location>
        <begin position="1"/>
        <end position="234"/>
    </location>
</feature>
<dbReference type="InterPro" id="IPR036526">
    <property type="entry name" value="C-N_Hydrolase_sf"/>
</dbReference>
<dbReference type="GO" id="GO:0050126">
    <property type="term" value="F:N-carbamoylputrescine amidase activity"/>
    <property type="evidence" value="ECO:0007669"/>
    <property type="project" value="TreeGrafter"/>
</dbReference>
<reference evidence="4" key="1">
    <citation type="submission" date="2017-05" db="EMBL/GenBank/DDBJ databases">
        <authorList>
            <person name="Sung H."/>
        </authorList>
    </citation>
    <scope>NUCLEOTIDE SEQUENCE [LARGE SCALE GENOMIC DNA]</scope>
    <source>
        <strain evidence="4">AR23208</strain>
    </source>
</reference>
<dbReference type="EMBL" id="CP021434">
    <property type="protein sequence ID" value="ARU60703.1"/>
    <property type="molecule type" value="Genomic_DNA"/>
</dbReference>
<keyword evidence="4" id="KW-1185">Reference proteome</keyword>
<evidence type="ECO:0000256" key="1">
    <source>
        <dbReference type="ARBA" id="ARBA00022801"/>
    </source>
</evidence>
<gene>
    <name evidence="3" type="ORF">CBW65_06095</name>
</gene>
<dbReference type="PANTHER" id="PTHR43674">
    <property type="entry name" value="NITRILASE C965.09-RELATED"/>
    <property type="match status" value="1"/>
</dbReference>
<dbReference type="OrthoDB" id="2826359at2"/>